<protein>
    <submittedName>
        <fullName evidence="2">Uncharacterized protein</fullName>
    </submittedName>
</protein>
<reference evidence="2 3" key="1">
    <citation type="submission" date="2020-08" db="EMBL/GenBank/DDBJ databases">
        <title>Genomic Encyclopedia of Type Strains, Phase IV (KMG-IV): sequencing the most valuable type-strain genomes for metagenomic binning, comparative biology and taxonomic classification.</title>
        <authorList>
            <person name="Goeker M."/>
        </authorList>
    </citation>
    <scope>NUCLEOTIDE SEQUENCE [LARGE SCALE GENOMIC DNA]</scope>
    <source>
        <strain evidence="2 3">DSM 29568</strain>
    </source>
</reference>
<evidence type="ECO:0000313" key="3">
    <source>
        <dbReference type="Proteomes" id="UP000553034"/>
    </source>
</evidence>
<proteinExistence type="predicted"/>
<keyword evidence="3" id="KW-1185">Reference proteome</keyword>
<comment type="caution">
    <text evidence="2">The sequence shown here is derived from an EMBL/GenBank/DDBJ whole genome shotgun (WGS) entry which is preliminary data.</text>
</comment>
<dbReference type="Proteomes" id="UP000553034">
    <property type="component" value="Unassembled WGS sequence"/>
</dbReference>
<keyword evidence="1" id="KW-0472">Membrane</keyword>
<organism evidence="2 3">
    <name type="scientific">Mesonia hippocampi</name>
    <dbReference type="NCBI Taxonomy" id="1628250"/>
    <lineage>
        <taxon>Bacteria</taxon>
        <taxon>Pseudomonadati</taxon>
        <taxon>Bacteroidota</taxon>
        <taxon>Flavobacteriia</taxon>
        <taxon>Flavobacteriales</taxon>
        <taxon>Flavobacteriaceae</taxon>
        <taxon>Mesonia</taxon>
    </lineage>
</organism>
<dbReference type="EMBL" id="JACIFO010000002">
    <property type="protein sequence ID" value="MBB4118207.1"/>
    <property type="molecule type" value="Genomic_DNA"/>
</dbReference>
<dbReference type="AlphaFoldDB" id="A0A840ETG9"/>
<keyword evidence="1" id="KW-0812">Transmembrane</keyword>
<evidence type="ECO:0000256" key="1">
    <source>
        <dbReference type="SAM" id="Phobius"/>
    </source>
</evidence>
<gene>
    <name evidence="2" type="ORF">GGR32_000481</name>
</gene>
<sequence>MKISAQAKKYILISIGVLGLLCFGYAFLETKNPIFLLFVAPFLYGVRFFRKKPH</sequence>
<feature type="transmembrane region" description="Helical" evidence="1">
    <location>
        <begin position="10"/>
        <end position="28"/>
    </location>
</feature>
<accession>A0A840ETG9</accession>
<evidence type="ECO:0000313" key="2">
    <source>
        <dbReference type="EMBL" id="MBB4118207.1"/>
    </source>
</evidence>
<name>A0A840ETG9_9FLAO</name>
<feature type="transmembrane region" description="Helical" evidence="1">
    <location>
        <begin position="34"/>
        <end position="50"/>
    </location>
</feature>
<keyword evidence="1" id="KW-1133">Transmembrane helix</keyword>